<gene>
    <name evidence="1" type="ORF">AYBTSS11_LOCUS9049</name>
</gene>
<sequence>MKLGKLGVGLNLIFCEEMKLHVNFLQLAHKKQAGMAGEGDDTLFVRAITGSATTTPTPPTILGFHF</sequence>
<name>A0AA86VCF3_9FABA</name>
<keyword evidence="2" id="KW-1185">Reference proteome</keyword>
<organism evidence="1 2">
    <name type="scientific">Sphenostylis stenocarpa</name>
    <dbReference type="NCBI Taxonomy" id="92480"/>
    <lineage>
        <taxon>Eukaryota</taxon>
        <taxon>Viridiplantae</taxon>
        <taxon>Streptophyta</taxon>
        <taxon>Embryophyta</taxon>
        <taxon>Tracheophyta</taxon>
        <taxon>Spermatophyta</taxon>
        <taxon>Magnoliopsida</taxon>
        <taxon>eudicotyledons</taxon>
        <taxon>Gunneridae</taxon>
        <taxon>Pentapetalae</taxon>
        <taxon>rosids</taxon>
        <taxon>fabids</taxon>
        <taxon>Fabales</taxon>
        <taxon>Fabaceae</taxon>
        <taxon>Papilionoideae</taxon>
        <taxon>50 kb inversion clade</taxon>
        <taxon>NPAAA clade</taxon>
        <taxon>indigoferoid/millettioid clade</taxon>
        <taxon>Phaseoleae</taxon>
        <taxon>Sphenostylis</taxon>
    </lineage>
</organism>
<reference evidence="1" key="1">
    <citation type="submission" date="2023-10" db="EMBL/GenBank/DDBJ databases">
        <authorList>
            <person name="Domelevo Entfellner J.-B."/>
        </authorList>
    </citation>
    <scope>NUCLEOTIDE SEQUENCE</scope>
</reference>
<dbReference type="AlphaFoldDB" id="A0AA86VCF3"/>
<evidence type="ECO:0000313" key="2">
    <source>
        <dbReference type="Proteomes" id="UP001189624"/>
    </source>
</evidence>
<protein>
    <submittedName>
        <fullName evidence="1">Uncharacterized protein</fullName>
    </submittedName>
</protein>
<evidence type="ECO:0000313" key="1">
    <source>
        <dbReference type="EMBL" id="CAJ1939294.1"/>
    </source>
</evidence>
<dbReference type="Gramene" id="rna-AYBTSS11_LOCUS9049">
    <property type="protein sequence ID" value="CAJ1939294.1"/>
    <property type="gene ID" value="gene-AYBTSS11_LOCUS9049"/>
</dbReference>
<dbReference type="Proteomes" id="UP001189624">
    <property type="component" value="Chromosome 3"/>
</dbReference>
<accession>A0AA86VCF3</accession>
<proteinExistence type="predicted"/>
<dbReference type="EMBL" id="OY731400">
    <property type="protein sequence ID" value="CAJ1939294.1"/>
    <property type="molecule type" value="Genomic_DNA"/>
</dbReference>